<reference evidence="4 5" key="1">
    <citation type="submission" date="2024-03" db="EMBL/GenBank/DDBJ databases">
        <title>A Dehalogenimonas Isolated from Estuarine Sediments Dihaloeliminates Chlorinated Alkanes.</title>
        <authorList>
            <person name="Yang Y."/>
            <person name="Wang H."/>
        </authorList>
    </citation>
    <scope>NUCLEOTIDE SEQUENCE [LARGE SCALE GENOMIC DNA]</scope>
    <source>
        <strain evidence="4 5">W</strain>
    </source>
</reference>
<keyword evidence="2" id="KW-0963">Cytoplasm</keyword>
<dbReference type="InterPro" id="IPR033919">
    <property type="entry name" value="TSA/FSA_arc/bac"/>
</dbReference>
<dbReference type="CDD" id="cd00956">
    <property type="entry name" value="Transaldolase_FSA"/>
    <property type="match status" value="1"/>
</dbReference>
<evidence type="ECO:0000256" key="2">
    <source>
        <dbReference type="ARBA" id="ARBA00022490"/>
    </source>
</evidence>
<dbReference type="Pfam" id="PF00923">
    <property type="entry name" value="TAL_FSA"/>
    <property type="match status" value="1"/>
</dbReference>
<evidence type="ECO:0000256" key="3">
    <source>
        <dbReference type="ARBA" id="ARBA00023270"/>
    </source>
</evidence>
<name>A0ABZ2JC51_9CHLR</name>
<keyword evidence="3" id="KW-0704">Schiff base</keyword>
<dbReference type="InterPro" id="IPR001585">
    <property type="entry name" value="TAL/FSA"/>
</dbReference>
<evidence type="ECO:0000313" key="5">
    <source>
        <dbReference type="Proteomes" id="UP001375370"/>
    </source>
</evidence>
<gene>
    <name evidence="4" type="primary">fsa</name>
    <name evidence="4" type="ORF">V8247_03000</name>
</gene>
<evidence type="ECO:0000313" key="4">
    <source>
        <dbReference type="EMBL" id="WWX25950.1"/>
    </source>
</evidence>
<proteinExistence type="predicted"/>
<dbReference type="EMBL" id="CP146612">
    <property type="protein sequence ID" value="WWX25950.1"/>
    <property type="molecule type" value="Genomic_DNA"/>
</dbReference>
<dbReference type="PANTHER" id="PTHR10683:SF40">
    <property type="entry name" value="FRUCTOSE-6-PHOSPHATE ALDOLASE 1-RELATED"/>
    <property type="match status" value="1"/>
</dbReference>
<comment type="subcellular location">
    <subcellularLocation>
        <location evidence="1">Cytoplasm</location>
    </subcellularLocation>
</comment>
<keyword evidence="5" id="KW-1185">Reference proteome</keyword>
<dbReference type="InterPro" id="IPR018225">
    <property type="entry name" value="Transaldolase_AS"/>
</dbReference>
<dbReference type="InterPro" id="IPR004731">
    <property type="entry name" value="Transaldolase_3B/F6P_aldolase"/>
</dbReference>
<dbReference type="Gene3D" id="3.20.20.70">
    <property type="entry name" value="Aldolase class I"/>
    <property type="match status" value="1"/>
</dbReference>
<protein>
    <submittedName>
        <fullName evidence="4">Fructose-6-phosphate aldolase</fullName>
    </submittedName>
</protein>
<dbReference type="RefSeq" id="WP_338738624.1">
    <property type="nucleotide sequence ID" value="NZ_CP146612.1"/>
</dbReference>
<accession>A0ABZ2JC51</accession>
<organism evidence="4 5">
    <name type="scientific">Candidatus Dehalogenimonas loeffleri</name>
    <dbReference type="NCBI Taxonomy" id="3127115"/>
    <lineage>
        <taxon>Bacteria</taxon>
        <taxon>Bacillati</taxon>
        <taxon>Chloroflexota</taxon>
        <taxon>Dehalococcoidia</taxon>
        <taxon>Dehalococcoidales</taxon>
        <taxon>Dehalococcoidaceae</taxon>
        <taxon>Dehalogenimonas</taxon>
    </lineage>
</organism>
<dbReference type="Proteomes" id="UP001375370">
    <property type="component" value="Chromosome"/>
</dbReference>
<dbReference type="InterPro" id="IPR013785">
    <property type="entry name" value="Aldolase_TIM"/>
</dbReference>
<dbReference type="NCBIfam" id="TIGR00875">
    <property type="entry name" value="fsa_talC_mipB"/>
    <property type="match status" value="1"/>
</dbReference>
<dbReference type="PANTHER" id="PTHR10683">
    <property type="entry name" value="TRANSALDOLASE"/>
    <property type="match status" value="1"/>
</dbReference>
<evidence type="ECO:0000256" key="1">
    <source>
        <dbReference type="ARBA" id="ARBA00004496"/>
    </source>
</evidence>
<dbReference type="PROSITE" id="PS01054">
    <property type="entry name" value="TRANSALDOLASE_1"/>
    <property type="match status" value="1"/>
</dbReference>
<dbReference type="SUPFAM" id="SSF51569">
    <property type="entry name" value="Aldolase"/>
    <property type="match status" value="1"/>
</dbReference>
<sequence>MKLFLDTAVTEEIKKAAAMGIIHGVTTNPTLVARAGHKDYQALVKEIAGILPEGSPISVETVAEDVKTMVADGKRFFEWAPDNVVVKLPTNAAGLEATRELAKDGIQVNMTLCFSVNQALLAAHAGAAYVSPFVGRLDDIGHDGMALVQDIVAMLKTYELETWVIAASIRHPLHCVESMKAGAQVATVPYKILEQMLKHPLTDKGIEAFMEDWKKSGASNE</sequence>